<dbReference type="PANTHER" id="PTHR35882:SF2">
    <property type="entry name" value="PELA"/>
    <property type="match status" value="1"/>
</dbReference>
<gene>
    <name evidence="3" type="ORF">DEX24_05775</name>
</gene>
<keyword evidence="4" id="KW-1185">Reference proteome</keyword>
<sequence>MKKYTLLIALLLFSSPLSACAKEASPPKFNYYLDAGSPAIAKKMAALDIVIVEPIEMQKKYIRIAQKNNTQVFGYINSTEGDQWNQKLFQQFKKSDFYHDKNGKRLYFKQWDSYQMRMSSKHYRSLLMKEIEHLIVDRGLDGVFLDTVGNIEDYLPKKEQKKELQALQSFIKDIKTKYPQLTIAQNWGFTALEKYTQSYIDYFLWEDFSYKTVGNDAWAKNKMKLLNTLQRKNNLHVLTISFSDAAKSAKLAKENGFSNYYNKEGSYYNKW</sequence>
<dbReference type="Proteomes" id="UP000245938">
    <property type="component" value="Unassembled WGS sequence"/>
</dbReference>
<dbReference type="Pfam" id="PF03537">
    <property type="entry name" value="Glyco_hydro_114"/>
    <property type="match status" value="1"/>
</dbReference>
<dbReference type="InterPro" id="IPR004352">
    <property type="entry name" value="GH114_TIM-barrel"/>
</dbReference>
<organism evidence="3 4">
    <name type="scientific">Kurthia sibirica</name>
    <dbReference type="NCBI Taxonomy" id="202750"/>
    <lineage>
        <taxon>Bacteria</taxon>
        <taxon>Bacillati</taxon>
        <taxon>Bacillota</taxon>
        <taxon>Bacilli</taxon>
        <taxon>Bacillales</taxon>
        <taxon>Caryophanaceae</taxon>
        <taxon>Kurthia</taxon>
    </lineage>
</organism>
<evidence type="ECO:0000313" key="3">
    <source>
        <dbReference type="EMBL" id="PWI26037.1"/>
    </source>
</evidence>
<feature type="domain" description="Glycoside-hydrolase family GH114 TIM-barrel" evidence="2">
    <location>
        <begin position="29"/>
        <end position="260"/>
    </location>
</feature>
<evidence type="ECO:0000256" key="1">
    <source>
        <dbReference type="SAM" id="SignalP"/>
    </source>
</evidence>
<comment type="caution">
    <text evidence="3">The sequence shown here is derived from an EMBL/GenBank/DDBJ whole genome shotgun (WGS) entry which is preliminary data.</text>
</comment>
<accession>A0A2U3ANC9</accession>
<protein>
    <recommendedName>
        <fullName evidence="2">Glycoside-hydrolase family GH114 TIM-barrel domain-containing protein</fullName>
    </recommendedName>
</protein>
<evidence type="ECO:0000313" key="4">
    <source>
        <dbReference type="Proteomes" id="UP000245938"/>
    </source>
</evidence>
<dbReference type="RefSeq" id="WP_109305458.1">
    <property type="nucleotide sequence ID" value="NZ_BJUF01000032.1"/>
</dbReference>
<name>A0A2U3ANC9_9BACL</name>
<dbReference type="PANTHER" id="PTHR35882">
    <property type="entry name" value="PELA"/>
    <property type="match status" value="1"/>
</dbReference>
<dbReference type="Gene3D" id="3.20.20.70">
    <property type="entry name" value="Aldolase class I"/>
    <property type="match status" value="1"/>
</dbReference>
<reference evidence="3 4" key="1">
    <citation type="submission" date="2018-05" db="EMBL/GenBank/DDBJ databases">
        <title>Kurthia sibirica genome sequence.</title>
        <authorList>
            <person name="Maclea K.S."/>
            <person name="Goen A.E."/>
        </authorList>
    </citation>
    <scope>NUCLEOTIDE SEQUENCE [LARGE SCALE GENOMIC DNA]</scope>
    <source>
        <strain evidence="3 4">ATCC 49154</strain>
    </source>
</reference>
<feature type="chain" id="PRO_5015408503" description="Glycoside-hydrolase family GH114 TIM-barrel domain-containing protein" evidence="1">
    <location>
        <begin position="22"/>
        <end position="271"/>
    </location>
</feature>
<dbReference type="InterPro" id="IPR013785">
    <property type="entry name" value="Aldolase_TIM"/>
</dbReference>
<dbReference type="AlphaFoldDB" id="A0A2U3ANC9"/>
<dbReference type="EMBL" id="QFVR01000005">
    <property type="protein sequence ID" value="PWI26037.1"/>
    <property type="molecule type" value="Genomic_DNA"/>
</dbReference>
<evidence type="ECO:0000259" key="2">
    <source>
        <dbReference type="Pfam" id="PF03537"/>
    </source>
</evidence>
<keyword evidence="1" id="KW-0732">Signal</keyword>
<dbReference type="OrthoDB" id="2380315at2"/>
<dbReference type="SUPFAM" id="SSF51445">
    <property type="entry name" value="(Trans)glycosidases"/>
    <property type="match status" value="1"/>
</dbReference>
<dbReference type="InterPro" id="IPR017853">
    <property type="entry name" value="GH"/>
</dbReference>
<feature type="signal peptide" evidence="1">
    <location>
        <begin position="1"/>
        <end position="21"/>
    </location>
</feature>
<proteinExistence type="predicted"/>